<evidence type="ECO:0000313" key="2">
    <source>
        <dbReference type="EMBL" id="ACZ07806.1"/>
    </source>
</evidence>
<dbReference type="RefSeq" id="WP_012860402.1">
    <property type="nucleotide sequence ID" value="NC_013517.1"/>
</dbReference>
<accession>D1AFC1</accession>
<name>D1AFC1_SEBTE</name>
<proteinExistence type="predicted"/>
<feature type="coiled-coil region" evidence="1">
    <location>
        <begin position="27"/>
        <end position="54"/>
    </location>
</feature>
<dbReference type="STRING" id="526218.Sterm_0938"/>
<keyword evidence="3" id="KW-1185">Reference proteome</keyword>
<dbReference type="Proteomes" id="UP000000845">
    <property type="component" value="Chromosome"/>
</dbReference>
<dbReference type="KEGG" id="str:Sterm_0938"/>
<evidence type="ECO:0000256" key="1">
    <source>
        <dbReference type="SAM" id="Coils"/>
    </source>
</evidence>
<gene>
    <name evidence="2" type="ordered locus">Sterm_0938</name>
</gene>
<organism evidence="2 3">
    <name type="scientific">Sebaldella termitidis (strain ATCC 33386 / NCTC 11300)</name>
    <dbReference type="NCBI Taxonomy" id="526218"/>
    <lineage>
        <taxon>Bacteria</taxon>
        <taxon>Fusobacteriati</taxon>
        <taxon>Fusobacteriota</taxon>
        <taxon>Fusobacteriia</taxon>
        <taxon>Fusobacteriales</taxon>
        <taxon>Leptotrichiaceae</taxon>
        <taxon>Sebaldella</taxon>
    </lineage>
</organism>
<reference evidence="3" key="1">
    <citation type="submission" date="2009-09" db="EMBL/GenBank/DDBJ databases">
        <title>The complete chromosome of Sebaldella termitidis ATCC 33386.</title>
        <authorList>
            <consortium name="US DOE Joint Genome Institute (JGI-PGF)"/>
            <person name="Lucas S."/>
            <person name="Copeland A."/>
            <person name="Lapidus A."/>
            <person name="Glavina del Rio T."/>
            <person name="Dalin E."/>
            <person name="Tice H."/>
            <person name="Bruce D."/>
            <person name="Goodwin L."/>
            <person name="Pitluck S."/>
            <person name="Kyrpides N."/>
            <person name="Mavromatis K."/>
            <person name="Ivanova N."/>
            <person name="Mikhailova N."/>
            <person name="Sims D."/>
            <person name="Meincke L."/>
            <person name="Brettin T."/>
            <person name="Detter J.C."/>
            <person name="Han C."/>
            <person name="Larimer F."/>
            <person name="Land M."/>
            <person name="Hauser L."/>
            <person name="Markowitz V."/>
            <person name="Cheng J.F."/>
            <person name="Hugenholtz P."/>
            <person name="Woyke T."/>
            <person name="Wu D."/>
            <person name="Eisen J.A."/>
        </authorList>
    </citation>
    <scope>NUCLEOTIDE SEQUENCE [LARGE SCALE GENOMIC DNA]</scope>
    <source>
        <strain evidence="3">ATCC 33386 / NCTC 11300</strain>
    </source>
</reference>
<dbReference type="AlphaFoldDB" id="D1AFC1"/>
<reference evidence="2 3" key="2">
    <citation type="journal article" date="2010" name="Stand. Genomic Sci.">
        <title>Complete genome sequence of Sebaldella termitidis type strain (NCTC 11300).</title>
        <authorList>
            <person name="Harmon-Smith M."/>
            <person name="Celia L."/>
            <person name="Chertkov O."/>
            <person name="Lapidus A."/>
            <person name="Copeland A."/>
            <person name="Glavina Del Rio T."/>
            <person name="Nolan M."/>
            <person name="Lucas S."/>
            <person name="Tice H."/>
            <person name="Cheng J.F."/>
            <person name="Han C."/>
            <person name="Detter J.C."/>
            <person name="Bruce D."/>
            <person name="Goodwin L."/>
            <person name="Pitluck S."/>
            <person name="Pati A."/>
            <person name="Liolios K."/>
            <person name="Ivanova N."/>
            <person name="Mavromatis K."/>
            <person name="Mikhailova N."/>
            <person name="Chen A."/>
            <person name="Palaniappan K."/>
            <person name="Land M."/>
            <person name="Hauser L."/>
            <person name="Chang Y.J."/>
            <person name="Jeffries C.D."/>
            <person name="Brettin T."/>
            <person name="Goker M."/>
            <person name="Beck B."/>
            <person name="Bristow J."/>
            <person name="Eisen J.A."/>
            <person name="Markowitz V."/>
            <person name="Hugenholtz P."/>
            <person name="Kyrpides N.C."/>
            <person name="Klenk H.P."/>
            <person name="Chen F."/>
        </authorList>
    </citation>
    <scope>NUCLEOTIDE SEQUENCE [LARGE SCALE GENOMIC DNA]</scope>
    <source>
        <strain evidence="3">ATCC 33386 / NCTC 11300</strain>
    </source>
</reference>
<evidence type="ECO:0000313" key="3">
    <source>
        <dbReference type="Proteomes" id="UP000000845"/>
    </source>
</evidence>
<keyword evidence="1" id="KW-0175">Coiled coil</keyword>
<dbReference type="EMBL" id="CP001739">
    <property type="protein sequence ID" value="ACZ07806.1"/>
    <property type="molecule type" value="Genomic_DNA"/>
</dbReference>
<sequence>MDLTKLADYGIMGIVLTYFIWKDIKTFETFKESMREIVDELKELNIRIDKLEQNDKGPE</sequence>
<protein>
    <submittedName>
        <fullName evidence="2">Uncharacterized protein</fullName>
    </submittedName>
</protein>
<dbReference type="HOGENOM" id="CLU_2994157_0_0_0"/>